<reference evidence="1 2" key="1">
    <citation type="submission" date="2016-10" db="EMBL/GenBank/DDBJ databases">
        <authorList>
            <person name="de Groot N.N."/>
        </authorList>
    </citation>
    <scope>NUCLEOTIDE SEQUENCE [LARGE SCALE GENOMIC DNA]</scope>
    <source>
        <strain evidence="1 2">CGMCC 4.2023</strain>
    </source>
</reference>
<sequence>MPTHLTTPLEPGDAPRHAAAIVAAAADISGAELDYSADSLAAVEDIVDGFRAAGATGEDMVESLVAFGCYVGEMLNRQAGGTWGRPTGVVGGQPVVVLPGARECHPVDWVFRRLRSGDEVSIRDLYAAALASGADGADGDGHPDH</sequence>
<keyword evidence="2" id="KW-1185">Reference proteome</keyword>
<dbReference type="Proteomes" id="UP000236754">
    <property type="component" value="Unassembled WGS sequence"/>
</dbReference>
<proteinExistence type="predicted"/>
<accession>A0A1H6E185</accession>
<dbReference type="RefSeq" id="WP_103890093.1">
    <property type="nucleotide sequence ID" value="NZ_FNVU01000023.1"/>
</dbReference>
<dbReference type="EMBL" id="FNVU01000023">
    <property type="protein sequence ID" value="SEG91360.1"/>
    <property type="molecule type" value="Genomic_DNA"/>
</dbReference>
<gene>
    <name evidence="1" type="ORF">SAMN05216223_12394</name>
</gene>
<dbReference type="OrthoDB" id="4640272at2"/>
<protein>
    <submittedName>
        <fullName evidence="1">Uncharacterized protein</fullName>
    </submittedName>
</protein>
<evidence type="ECO:0000313" key="1">
    <source>
        <dbReference type="EMBL" id="SEG91360.1"/>
    </source>
</evidence>
<evidence type="ECO:0000313" key="2">
    <source>
        <dbReference type="Proteomes" id="UP000236754"/>
    </source>
</evidence>
<organism evidence="1 2">
    <name type="scientific">Actinacidiphila yanglinensis</name>
    <dbReference type="NCBI Taxonomy" id="310779"/>
    <lineage>
        <taxon>Bacteria</taxon>
        <taxon>Bacillati</taxon>
        <taxon>Actinomycetota</taxon>
        <taxon>Actinomycetes</taxon>
        <taxon>Kitasatosporales</taxon>
        <taxon>Streptomycetaceae</taxon>
        <taxon>Actinacidiphila</taxon>
    </lineage>
</organism>
<name>A0A1H6E185_9ACTN</name>
<dbReference type="AlphaFoldDB" id="A0A1H6E185"/>